<dbReference type="PANTHER" id="PTHR36923">
    <property type="entry name" value="FERREDOXIN"/>
    <property type="match status" value="1"/>
</dbReference>
<evidence type="ECO:0000256" key="6">
    <source>
        <dbReference type="ARBA" id="ARBA00023014"/>
    </source>
</evidence>
<keyword evidence="4" id="KW-0249">Electron transport</keyword>
<dbReference type="RefSeq" id="WP_106276684.1">
    <property type="nucleotide sequence ID" value="NZ_PVTG01000005.1"/>
</dbReference>
<evidence type="ECO:0000256" key="4">
    <source>
        <dbReference type="ARBA" id="ARBA00022982"/>
    </source>
</evidence>
<keyword evidence="5" id="KW-0408">Iron</keyword>
<dbReference type="InterPro" id="IPR051269">
    <property type="entry name" value="Fe-S_cluster_ET"/>
</dbReference>
<evidence type="ECO:0000256" key="2">
    <source>
        <dbReference type="ARBA" id="ARBA00022448"/>
    </source>
</evidence>
<organism evidence="8 9">
    <name type="scientific">Geodermatophilus tzadiensis</name>
    <dbReference type="NCBI Taxonomy" id="1137988"/>
    <lineage>
        <taxon>Bacteria</taxon>
        <taxon>Bacillati</taxon>
        <taxon>Actinomycetota</taxon>
        <taxon>Actinomycetes</taxon>
        <taxon>Geodermatophilales</taxon>
        <taxon>Geodermatophilaceae</taxon>
        <taxon>Geodermatophilus</taxon>
    </lineage>
</organism>
<protein>
    <submittedName>
        <fullName evidence="8">Ferredoxin</fullName>
    </submittedName>
</protein>
<evidence type="ECO:0000256" key="5">
    <source>
        <dbReference type="ARBA" id="ARBA00023004"/>
    </source>
</evidence>
<comment type="caution">
    <text evidence="8">The sequence shown here is derived from an EMBL/GenBank/DDBJ whole genome shotgun (WGS) entry which is preliminary data.</text>
</comment>
<dbReference type="PANTHER" id="PTHR36923:SF3">
    <property type="entry name" value="FERREDOXIN"/>
    <property type="match status" value="1"/>
</dbReference>
<dbReference type="OrthoDB" id="9803319at2"/>
<dbReference type="EMBL" id="PVTG01000005">
    <property type="protein sequence ID" value="PRY49734.1"/>
    <property type="molecule type" value="Genomic_DNA"/>
</dbReference>
<comment type="cofactor">
    <cofactor evidence="1">
        <name>[3Fe-4S] cluster</name>
        <dbReference type="ChEBI" id="CHEBI:21137"/>
    </cofactor>
</comment>
<keyword evidence="3" id="KW-0479">Metal-binding</keyword>
<dbReference type="GO" id="GO:0046872">
    <property type="term" value="F:metal ion binding"/>
    <property type="evidence" value="ECO:0007669"/>
    <property type="project" value="UniProtKB-KW"/>
</dbReference>
<evidence type="ECO:0000256" key="1">
    <source>
        <dbReference type="ARBA" id="ARBA00001927"/>
    </source>
</evidence>
<gene>
    <name evidence="8" type="ORF">LY71_105178</name>
</gene>
<evidence type="ECO:0000256" key="7">
    <source>
        <dbReference type="ARBA" id="ARBA00023291"/>
    </source>
</evidence>
<dbReference type="Proteomes" id="UP000239210">
    <property type="component" value="Unassembled WGS sequence"/>
</dbReference>
<evidence type="ECO:0000313" key="8">
    <source>
        <dbReference type="EMBL" id="PRY49734.1"/>
    </source>
</evidence>
<proteinExistence type="predicted"/>
<evidence type="ECO:0000313" key="9">
    <source>
        <dbReference type="Proteomes" id="UP000239210"/>
    </source>
</evidence>
<reference evidence="8 9" key="1">
    <citation type="submission" date="2018-03" db="EMBL/GenBank/DDBJ databases">
        <title>Genomic Encyclopedia of Archaeal and Bacterial Type Strains, Phase II (KMG-II): from individual species to whole genera.</title>
        <authorList>
            <person name="Goeker M."/>
        </authorList>
    </citation>
    <scope>NUCLEOTIDE SEQUENCE [LARGE SCALE GENOMIC DNA]</scope>
    <source>
        <strain evidence="8 9">DSM 45416</strain>
    </source>
</reference>
<dbReference type="SUPFAM" id="SSF54862">
    <property type="entry name" value="4Fe-4S ferredoxins"/>
    <property type="match status" value="1"/>
</dbReference>
<dbReference type="GO" id="GO:0051538">
    <property type="term" value="F:3 iron, 4 sulfur cluster binding"/>
    <property type="evidence" value="ECO:0007669"/>
    <property type="project" value="UniProtKB-KW"/>
</dbReference>
<dbReference type="Gene3D" id="3.30.70.20">
    <property type="match status" value="1"/>
</dbReference>
<keyword evidence="2" id="KW-0813">Transport</keyword>
<keyword evidence="7" id="KW-0003">3Fe-4S</keyword>
<keyword evidence="6" id="KW-0411">Iron-sulfur</keyword>
<accession>A0A2T0TVM4</accession>
<name>A0A2T0TVM4_9ACTN</name>
<dbReference type="AlphaFoldDB" id="A0A2T0TVM4"/>
<sequence>MRISIDPSLCQGHGRCYDLAPDLFGEDDEGYGTVLVPDGEVPADGEDDARLAADNCPEAAVLVHGDTVAEDRVVGEAAP</sequence>
<evidence type="ECO:0000256" key="3">
    <source>
        <dbReference type="ARBA" id="ARBA00022723"/>
    </source>
</evidence>
<keyword evidence="9" id="KW-1185">Reference proteome</keyword>
<dbReference type="Pfam" id="PF13459">
    <property type="entry name" value="Fer4_15"/>
    <property type="match status" value="1"/>
</dbReference>